<name>A0A1R2CQV1_9CILI</name>
<dbReference type="EMBL" id="MPUH01000082">
    <property type="protein sequence ID" value="OMJ91382.1"/>
    <property type="molecule type" value="Genomic_DNA"/>
</dbReference>
<dbReference type="AlphaFoldDB" id="A0A1R2CQV1"/>
<accession>A0A1R2CQV1</accession>
<dbReference type="Proteomes" id="UP000187209">
    <property type="component" value="Unassembled WGS sequence"/>
</dbReference>
<evidence type="ECO:0000313" key="2">
    <source>
        <dbReference type="Proteomes" id="UP000187209"/>
    </source>
</evidence>
<proteinExistence type="predicted"/>
<organism evidence="1 2">
    <name type="scientific">Stentor coeruleus</name>
    <dbReference type="NCBI Taxonomy" id="5963"/>
    <lineage>
        <taxon>Eukaryota</taxon>
        <taxon>Sar</taxon>
        <taxon>Alveolata</taxon>
        <taxon>Ciliophora</taxon>
        <taxon>Postciliodesmatophora</taxon>
        <taxon>Heterotrichea</taxon>
        <taxon>Heterotrichida</taxon>
        <taxon>Stentoridae</taxon>
        <taxon>Stentor</taxon>
    </lineage>
</organism>
<comment type="caution">
    <text evidence="1">The sequence shown here is derived from an EMBL/GenBank/DDBJ whole genome shotgun (WGS) entry which is preliminary data.</text>
</comment>
<evidence type="ECO:0000313" key="1">
    <source>
        <dbReference type="EMBL" id="OMJ91382.1"/>
    </source>
</evidence>
<reference evidence="1 2" key="1">
    <citation type="submission" date="2016-11" db="EMBL/GenBank/DDBJ databases">
        <title>The macronuclear genome of Stentor coeruleus: a giant cell with tiny introns.</title>
        <authorList>
            <person name="Slabodnick M."/>
            <person name="Ruby J.G."/>
            <person name="Reiff S.B."/>
            <person name="Swart E.C."/>
            <person name="Gosai S."/>
            <person name="Prabakaran S."/>
            <person name="Witkowska E."/>
            <person name="Larue G.E."/>
            <person name="Fisher S."/>
            <person name="Freeman R.M."/>
            <person name="Gunawardena J."/>
            <person name="Chu W."/>
            <person name="Stover N.A."/>
            <person name="Gregory B.D."/>
            <person name="Nowacki M."/>
            <person name="Derisi J."/>
            <person name="Roy S.W."/>
            <person name="Marshall W.F."/>
            <person name="Sood P."/>
        </authorList>
    </citation>
    <scope>NUCLEOTIDE SEQUENCE [LARGE SCALE GENOMIC DNA]</scope>
    <source>
        <strain evidence="1">WM001</strain>
    </source>
</reference>
<keyword evidence="2" id="KW-1185">Reference proteome</keyword>
<gene>
    <name evidence="1" type="ORF">SteCoe_6062</name>
</gene>
<protein>
    <submittedName>
        <fullName evidence="1">Uncharacterized protein</fullName>
    </submittedName>
</protein>
<sequence length="89" mass="10240">MVPTFDYIMLAEVIDITDKELILCSKNVKYTLGLTPRVDIAMYVDLDNKFVLCDDIANKLTSYYQILYNNISDIIHAKLHQISHLNDST</sequence>